<organism evidence="6 7">
    <name type="scientific">Thermoflexus hugenholtzii JAD2</name>
    <dbReference type="NCBI Taxonomy" id="877466"/>
    <lineage>
        <taxon>Bacteria</taxon>
        <taxon>Bacillati</taxon>
        <taxon>Chloroflexota</taxon>
        <taxon>Thermoflexia</taxon>
        <taxon>Thermoflexales</taxon>
        <taxon>Thermoflexaceae</taxon>
        <taxon>Thermoflexus</taxon>
    </lineage>
</organism>
<keyword evidence="2" id="KW-0813">Transport</keyword>
<dbReference type="PANTHER" id="PTHR43335:SF4">
    <property type="entry name" value="ABC TRANSPORTER, ATP-BINDING PROTEIN"/>
    <property type="match status" value="1"/>
</dbReference>
<evidence type="ECO:0000313" key="6">
    <source>
        <dbReference type="EMBL" id="SNB65474.1"/>
    </source>
</evidence>
<dbReference type="GO" id="GO:0016887">
    <property type="term" value="F:ATP hydrolysis activity"/>
    <property type="evidence" value="ECO:0007669"/>
    <property type="project" value="InterPro"/>
</dbReference>
<dbReference type="InParanoid" id="A0A212R0G3"/>
<feature type="domain" description="ABC transporter" evidence="5">
    <location>
        <begin position="7"/>
        <end position="235"/>
    </location>
</feature>
<comment type="similarity">
    <text evidence="1">Belongs to the ABC transporter superfamily.</text>
</comment>
<dbReference type="AlphaFoldDB" id="A0A212R0G3"/>
<dbReference type="Proteomes" id="UP000197025">
    <property type="component" value="Unassembled WGS sequence"/>
</dbReference>
<keyword evidence="4 6" id="KW-0067">ATP-binding</keyword>
<dbReference type="PROSITE" id="PS50893">
    <property type="entry name" value="ABC_TRANSPORTER_2"/>
    <property type="match status" value="1"/>
</dbReference>
<dbReference type="InterPro" id="IPR027417">
    <property type="entry name" value="P-loop_NTPase"/>
</dbReference>
<protein>
    <submittedName>
        <fullName evidence="6">ABC-2 type transport system ATP-binding protein</fullName>
    </submittedName>
</protein>
<dbReference type="FunCoup" id="A0A212R0G3">
    <property type="interactions" value="146"/>
</dbReference>
<dbReference type="PROSITE" id="PS00211">
    <property type="entry name" value="ABC_TRANSPORTER_1"/>
    <property type="match status" value="1"/>
</dbReference>
<dbReference type="InterPro" id="IPR017871">
    <property type="entry name" value="ABC_transporter-like_CS"/>
</dbReference>
<dbReference type="PANTHER" id="PTHR43335">
    <property type="entry name" value="ABC TRANSPORTER, ATP-BINDING PROTEIN"/>
    <property type="match status" value="1"/>
</dbReference>
<dbReference type="InterPro" id="IPR003439">
    <property type="entry name" value="ABC_transporter-like_ATP-bd"/>
</dbReference>
<evidence type="ECO:0000256" key="3">
    <source>
        <dbReference type="ARBA" id="ARBA00022741"/>
    </source>
</evidence>
<sequence>MAGAWAIEAEGLRKEFSGRVAVADLTLRVAEGEIFGFLGPNGAGKTTSVKMLLGLIRPTAGRGWVRGRPLGDRNARREIGFLPEGFAFPDWLTAEEVLWFHGRLSGVDPARLRRRIPQLLEQVGLAADARRPIRTFSKGMRQRLGLAQAFIHEPRLVFLDEPTSGLDPAGRILVRDFLLAQKAQGVTLFLNSHLLSEVERICDRVAFIKGGVVVETLDLREAAAAIVTLHVRPSPPELQAALREWGELLAFTDARITLRLAPGRRPTDLARWLIGQGLDLEALIPRSLSLEDVFLRVVGMETG</sequence>
<dbReference type="SUPFAM" id="SSF52540">
    <property type="entry name" value="P-loop containing nucleoside triphosphate hydrolases"/>
    <property type="match status" value="1"/>
</dbReference>
<evidence type="ECO:0000256" key="1">
    <source>
        <dbReference type="ARBA" id="ARBA00005417"/>
    </source>
</evidence>
<accession>A0A212R0G3</accession>
<keyword evidence="3" id="KW-0547">Nucleotide-binding</keyword>
<gene>
    <name evidence="6" type="ORF">SAMN02746019_00010040</name>
</gene>
<keyword evidence="7" id="KW-1185">Reference proteome</keyword>
<dbReference type="SMART" id="SM00382">
    <property type="entry name" value="AAA"/>
    <property type="match status" value="1"/>
</dbReference>
<dbReference type="Gene3D" id="3.40.50.300">
    <property type="entry name" value="P-loop containing nucleotide triphosphate hydrolases"/>
    <property type="match status" value="1"/>
</dbReference>
<evidence type="ECO:0000259" key="5">
    <source>
        <dbReference type="PROSITE" id="PS50893"/>
    </source>
</evidence>
<dbReference type="EMBL" id="FYEK01000027">
    <property type="protein sequence ID" value="SNB65474.1"/>
    <property type="molecule type" value="Genomic_DNA"/>
</dbReference>
<dbReference type="InterPro" id="IPR003593">
    <property type="entry name" value="AAA+_ATPase"/>
</dbReference>
<reference evidence="7" key="1">
    <citation type="submission" date="2017-06" db="EMBL/GenBank/DDBJ databases">
        <authorList>
            <person name="Varghese N."/>
            <person name="Submissions S."/>
        </authorList>
    </citation>
    <scope>NUCLEOTIDE SEQUENCE [LARGE SCALE GENOMIC DNA]</scope>
    <source>
        <strain evidence="7">JAD2</strain>
    </source>
</reference>
<dbReference type="OrthoDB" id="9804819at2"/>
<name>A0A212R0G3_9CHLR</name>
<evidence type="ECO:0000256" key="4">
    <source>
        <dbReference type="ARBA" id="ARBA00022840"/>
    </source>
</evidence>
<proteinExistence type="inferred from homology"/>
<dbReference type="RefSeq" id="WP_088571242.1">
    <property type="nucleotide sequence ID" value="NZ_FYEK01000027.1"/>
</dbReference>
<dbReference type="Pfam" id="PF00005">
    <property type="entry name" value="ABC_tran"/>
    <property type="match status" value="1"/>
</dbReference>
<evidence type="ECO:0000256" key="2">
    <source>
        <dbReference type="ARBA" id="ARBA00022448"/>
    </source>
</evidence>
<dbReference type="CDD" id="cd03230">
    <property type="entry name" value="ABC_DR_subfamily_A"/>
    <property type="match status" value="1"/>
</dbReference>
<evidence type="ECO:0000313" key="7">
    <source>
        <dbReference type="Proteomes" id="UP000197025"/>
    </source>
</evidence>
<dbReference type="GO" id="GO:0005524">
    <property type="term" value="F:ATP binding"/>
    <property type="evidence" value="ECO:0007669"/>
    <property type="project" value="UniProtKB-KW"/>
</dbReference>